<dbReference type="HAMAP" id="MF_00274">
    <property type="entry name" value="DNA_YbaB_EbfC"/>
    <property type="match status" value="1"/>
</dbReference>
<dbReference type="Gene3D" id="3.30.1310.10">
    <property type="entry name" value="Nucleoid-associated protein YbaB-like domain"/>
    <property type="match status" value="1"/>
</dbReference>
<proteinExistence type="inferred from homology"/>
<protein>
    <recommendedName>
        <fullName evidence="2">Nucleoid-associated protein SAMN00777080_4918</fullName>
    </recommendedName>
</protein>
<dbReference type="Proteomes" id="UP000192333">
    <property type="component" value="Chromosome I"/>
</dbReference>
<dbReference type="GO" id="GO:0003677">
    <property type="term" value="F:DNA binding"/>
    <property type="evidence" value="ECO:0007669"/>
    <property type="project" value="UniProtKB-UniRule"/>
</dbReference>
<evidence type="ECO:0000313" key="4">
    <source>
        <dbReference type="EMBL" id="SMD46237.1"/>
    </source>
</evidence>
<dbReference type="SUPFAM" id="SSF82607">
    <property type="entry name" value="YbaB-like"/>
    <property type="match status" value="1"/>
</dbReference>
<keyword evidence="5" id="KW-1185">Reference proteome</keyword>
<accession>A0A1W2HBK3</accession>
<dbReference type="EMBL" id="LT838813">
    <property type="protein sequence ID" value="SMD46237.1"/>
    <property type="molecule type" value="Genomic_DNA"/>
</dbReference>
<evidence type="ECO:0000256" key="1">
    <source>
        <dbReference type="ARBA" id="ARBA00023125"/>
    </source>
</evidence>
<keyword evidence="2" id="KW-0963">Cytoplasm</keyword>
<dbReference type="PANTHER" id="PTHR33449:SF1">
    <property type="entry name" value="NUCLEOID-ASSOCIATED PROTEIN YBAB"/>
    <property type="match status" value="1"/>
</dbReference>
<reference evidence="5" key="1">
    <citation type="submission" date="2017-04" db="EMBL/GenBank/DDBJ databases">
        <authorList>
            <person name="Varghese N."/>
            <person name="Submissions S."/>
        </authorList>
    </citation>
    <scope>NUCLEOTIDE SEQUENCE [LARGE SCALE GENOMIC DNA]</scope>
    <source>
        <strain evidence="5">DSM 16537</strain>
    </source>
</reference>
<dbReference type="InterPro" id="IPR004401">
    <property type="entry name" value="YbaB/EbfC"/>
</dbReference>
<feature type="coiled-coil region" evidence="3">
    <location>
        <begin position="4"/>
        <end position="31"/>
    </location>
</feature>
<dbReference type="OrthoDB" id="9808738at2"/>
<dbReference type="InterPro" id="IPR036894">
    <property type="entry name" value="YbaB-like_sf"/>
</dbReference>
<comment type="subcellular location">
    <subcellularLocation>
        <location evidence="2">Cytoplasm</location>
        <location evidence="2">Nucleoid</location>
    </subcellularLocation>
</comment>
<keyword evidence="1 2" id="KW-0238">DNA-binding</keyword>
<evidence type="ECO:0000256" key="2">
    <source>
        <dbReference type="HAMAP-Rule" id="MF_00274"/>
    </source>
</evidence>
<dbReference type="GO" id="GO:0005829">
    <property type="term" value="C:cytosol"/>
    <property type="evidence" value="ECO:0007669"/>
    <property type="project" value="TreeGrafter"/>
</dbReference>
<comment type="subunit">
    <text evidence="2">Homodimer.</text>
</comment>
<dbReference type="AlphaFoldDB" id="A0A1W2HBK3"/>
<keyword evidence="3" id="KW-0175">Coiled coil</keyword>
<organism evidence="4 5">
    <name type="scientific">Aquiflexum balticum DSM 16537</name>
    <dbReference type="NCBI Taxonomy" id="758820"/>
    <lineage>
        <taxon>Bacteria</taxon>
        <taxon>Pseudomonadati</taxon>
        <taxon>Bacteroidota</taxon>
        <taxon>Cytophagia</taxon>
        <taxon>Cytophagales</taxon>
        <taxon>Cyclobacteriaceae</taxon>
        <taxon>Aquiflexum</taxon>
    </lineage>
</organism>
<dbReference type="GO" id="GO:0043590">
    <property type="term" value="C:bacterial nucleoid"/>
    <property type="evidence" value="ECO:0007669"/>
    <property type="project" value="UniProtKB-UniRule"/>
</dbReference>
<comment type="similarity">
    <text evidence="2">Belongs to the YbaB/EbfC family.</text>
</comment>
<sequence>MFDIMSIMNKVKEAQAKIKDAQSKLVYLKAEGESGAGMVKVTVNGNRNVISIEMDDSIVNLSDKEMLSDLIVAATNKALEQIEVKIKEELKSATDGMMPNIPGMDFGNMF</sequence>
<evidence type="ECO:0000256" key="3">
    <source>
        <dbReference type="SAM" id="Coils"/>
    </source>
</evidence>
<dbReference type="PANTHER" id="PTHR33449">
    <property type="entry name" value="NUCLEOID-ASSOCIATED PROTEIN YBAB"/>
    <property type="match status" value="1"/>
</dbReference>
<gene>
    <name evidence="4" type="ORF">SAMN00777080_4918</name>
</gene>
<name>A0A1W2HBK3_9BACT</name>
<dbReference type="RefSeq" id="WP_084123161.1">
    <property type="nucleotide sequence ID" value="NZ_LT838813.1"/>
</dbReference>
<dbReference type="Pfam" id="PF02575">
    <property type="entry name" value="YbaB_DNA_bd"/>
    <property type="match status" value="1"/>
</dbReference>
<dbReference type="STRING" id="758820.SAMN00777080_4918"/>
<comment type="function">
    <text evidence="2">Binds to DNA and alters its conformation. May be involved in regulation of gene expression, nucleoid organization and DNA protection.</text>
</comment>
<dbReference type="NCBIfam" id="TIGR00103">
    <property type="entry name" value="DNA_YbaB_EbfC"/>
    <property type="match status" value="1"/>
</dbReference>
<dbReference type="PIRSF" id="PIRSF004555">
    <property type="entry name" value="UCP004555"/>
    <property type="match status" value="1"/>
</dbReference>
<evidence type="ECO:0000313" key="5">
    <source>
        <dbReference type="Proteomes" id="UP000192333"/>
    </source>
</evidence>